<dbReference type="Proteomes" id="UP000275846">
    <property type="component" value="Unassembled WGS sequence"/>
</dbReference>
<evidence type="ECO:0000256" key="9">
    <source>
        <dbReference type="ARBA" id="ARBA00023136"/>
    </source>
</evidence>
<evidence type="ECO:0000256" key="6">
    <source>
        <dbReference type="ARBA" id="ARBA00022968"/>
    </source>
</evidence>
<dbReference type="AlphaFoldDB" id="A0A183TB81"/>
<dbReference type="STRING" id="70667.A0A183TB81"/>
<evidence type="ECO:0000256" key="10">
    <source>
        <dbReference type="RuleBase" id="RU363063"/>
    </source>
</evidence>
<comment type="similarity">
    <text evidence="2 10">Belongs to the glycosyltransferase 31 family.</text>
</comment>
<keyword evidence="5" id="KW-0812">Transmembrane</keyword>
<dbReference type="OrthoDB" id="2139606at2759"/>
<keyword evidence="3 10" id="KW-0328">Glycosyltransferase</keyword>
<dbReference type="EMBL" id="UYSU01038320">
    <property type="protein sequence ID" value="VDM00115.1"/>
    <property type="molecule type" value="Genomic_DNA"/>
</dbReference>
<accession>A0A183TB81</accession>
<keyword evidence="7" id="KW-1133">Transmembrane helix</keyword>
<dbReference type="InterPro" id="IPR002659">
    <property type="entry name" value="Glyco_trans_31"/>
</dbReference>
<evidence type="ECO:0000313" key="12">
    <source>
        <dbReference type="Proteomes" id="UP000275846"/>
    </source>
</evidence>
<reference evidence="13" key="1">
    <citation type="submission" date="2016-06" db="UniProtKB">
        <authorList>
            <consortium name="WormBaseParasite"/>
        </authorList>
    </citation>
    <scope>IDENTIFICATION</scope>
</reference>
<keyword evidence="8 10" id="KW-0333">Golgi apparatus</keyword>
<keyword evidence="12" id="KW-1185">Reference proteome</keyword>
<organism evidence="13">
    <name type="scientific">Schistocephalus solidus</name>
    <name type="common">Tapeworm</name>
    <dbReference type="NCBI Taxonomy" id="70667"/>
    <lineage>
        <taxon>Eukaryota</taxon>
        <taxon>Metazoa</taxon>
        <taxon>Spiralia</taxon>
        <taxon>Lophotrochozoa</taxon>
        <taxon>Platyhelminthes</taxon>
        <taxon>Cestoda</taxon>
        <taxon>Eucestoda</taxon>
        <taxon>Diphyllobothriidea</taxon>
        <taxon>Diphyllobothriidae</taxon>
        <taxon>Schistocephalus</taxon>
    </lineage>
</organism>
<evidence type="ECO:0000256" key="1">
    <source>
        <dbReference type="ARBA" id="ARBA00004323"/>
    </source>
</evidence>
<protein>
    <recommendedName>
        <fullName evidence="10">Hexosyltransferase</fullName>
        <ecNumber evidence="10">2.4.1.-</ecNumber>
    </recommendedName>
</protein>
<dbReference type="WBParaSite" id="SSLN_0001424401-mRNA-1">
    <property type="protein sequence ID" value="SSLN_0001424401-mRNA-1"/>
    <property type="gene ID" value="SSLN_0001424401"/>
</dbReference>
<reference evidence="11 12" key="2">
    <citation type="submission" date="2018-11" db="EMBL/GenBank/DDBJ databases">
        <authorList>
            <consortium name="Pathogen Informatics"/>
        </authorList>
    </citation>
    <scope>NUCLEOTIDE SEQUENCE [LARGE SCALE GENOMIC DNA]</scope>
    <source>
        <strain evidence="11 12">NST_G2</strain>
    </source>
</reference>
<dbReference type="PANTHER" id="PTHR11214:SF376">
    <property type="entry name" value="HEXOSYLTRANSFERASE"/>
    <property type="match status" value="1"/>
</dbReference>
<dbReference type="Gene3D" id="3.90.550.50">
    <property type="match status" value="1"/>
</dbReference>
<dbReference type="EC" id="2.4.1.-" evidence="10"/>
<sequence>MVFLVGLPRKSGGRVFQRDGFVVTLRGRAGDSLANYQSRSLEVLTQLKLEDEVNHDLLIGDYEDTYYNLTLKMMHSFQWASSSCVPQKPTFVFMDDDFAFNMDKLRQVIANRTESTRGQMAIGDVRRAYPTHRHGRAPEYEKWSFSKREVPWPVLAPHTSGSFYVFGYEIVEEIAAAMYFMAPLPLDDVWLGVIVTKLRITYELLPGLYQYFNPKLHHRKDALFAPFEVLFPIQHDRFGYV</sequence>
<evidence type="ECO:0000256" key="3">
    <source>
        <dbReference type="ARBA" id="ARBA00022676"/>
    </source>
</evidence>
<proteinExistence type="inferred from homology"/>
<evidence type="ECO:0000313" key="13">
    <source>
        <dbReference type="WBParaSite" id="SSLN_0001424401-mRNA-1"/>
    </source>
</evidence>
<dbReference type="GO" id="GO:0000139">
    <property type="term" value="C:Golgi membrane"/>
    <property type="evidence" value="ECO:0007669"/>
    <property type="project" value="UniProtKB-SubCell"/>
</dbReference>
<evidence type="ECO:0000256" key="8">
    <source>
        <dbReference type="ARBA" id="ARBA00023034"/>
    </source>
</evidence>
<evidence type="ECO:0000256" key="5">
    <source>
        <dbReference type="ARBA" id="ARBA00022692"/>
    </source>
</evidence>
<keyword evidence="9" id="KW-0472">Membrane</keyword>
<keyword evidence="4" id="KW-0808">Transferase</keyword>
<keyword evidence="6" id="KW-0735">Signal-anchor</keyword>
<evidence type="ECO:0000256" key="7">
    <source>
        <dbReference type="ARBA" id="ARBA00022989"/>
    </source>
</evidence>
<evidence type="ECO:0000256" key="2">
    <source>
        <dbReference type="ARBA" id="ARBA00008661"/>
    </source>
</evidence>
<dbReference type="GO" id="GO:0006493">
    <property type="term" value="P:protein O-linked glycosylation"/>
    <property type="evidence" value="ECO:0007669"/>
    <property type="project" value="TreeGrafter"/>
</dbReference>
<evidence type="ECO:0000313" key="11">
    <source>
        <dbReference type="EMBL" id="VDM00115.1"/>
    </source>
</evidence>
<gene>
    <name evidence="11" type="ORF">SSLN_LOCUS13729</name>
</gene>
<comment type="subcellular location">
    <subcellularLocation>
        <location evidence="1 10">Golgi apparatus membrane</location>
        <topology evidence="1 10">Single-pass type II membrane protein</topology>
    </subcellularLocation>
</comment>
<name>A0A183TB81_SCHSO</name>
<dbReference type="GO" id="GO:0016758">
    <property type="term" value="F:hexosyltransferase activity"/>
    <property type="evidence" value="ECO:0007669"/>
    <property type="project" value="InterPro"/>
</dbReference>
<dbReference type="PANTHER" id="PTHR11214">
    <property type="entry name" value="BETA-1,3-N-ACETYLGLUCOSAMINYLTRANSFERASE"/>
    <property type="match status" value="1"/>
</dbReference>
<evidence type="ECO:0000256" key="4">
    <source>
        <dbReference type="ARBA" id="ARBA00022679"/>
    </source>
</evidence>
<dbReference type="Pfam" id="PF01762">
    <property type="entry name" value="Galactosyl_T"/>
    <property type="match status" value="1"/>
</dbReference>